<dbReference type="FunFam" id="3.40.30.10:FF:000093">
    <property type="entry name" value="Glutaredoxin 2"/>
    <property type="match status" value="1"/>
</dbReference>
<dbReference type="Pfam" id="PF00462">
    <property type="entry name" value="Glutaredoxin"/>
    <property type="match status" value="1"/>
</dbReference>
<dbReference type="GO" id="GO:0000324">
    <property type="term" value="C:fungal-type vacuole"/>
    <property type="evidence" value="ECO:0007669"/>
    <property type="project" value="TreeGrafter"/>
</dbReference>
<dbReference type="InterPro" id="IPR014025">
    <property type="entry name" value="Glutaredoxin_subgr"/>
</dbReference>
<evidence type="ECO:0000256" key="1">
    <source>
        <dbReference type="ARBA" id="ARBA00009630"/>
    </source>
</evidence>
<dbReference type="CDD" id="cd03419">
    <property type="entry name" value="GRX_GRXh_1_2_like"/>
    <property type="match status" value="1"/>
</dbReference>
<proteinExistence type="inferred from homology"/>
<gene>
    <name evidence="3" type="ORF">GSI_01640</name>
</gene>
<dbReference type="Proteomes" id="UP000230002">
    <property type="component" value="Unassembled WGS sequence"/>
</dbReference>
<protein>
    <recommendedName>
        <fullName evidence="2">Glutaredoxin domain-containing protein</fullName>
    </recommendedName>
</protein>
<dbReference type="PANTHER" id="PTHR45694">
    <property type="entry name" value="GLUTAREDOXIN 2"/>
    <property type="match status" value="1"/>
</dbReference>
<accession>A0A2G8SQE6</accession>
<evidence type="ECO:0000313" key="3">
    <source>
        <dbReference type="EMBL" id="PIL35980.1"/>
    </source>
</evidence>
<dbReference type="PROSITE" id="PS51354">
    <property type="entry name" value="GLUTAREDOXIN_2"/>
    <property type="match status" value="1"/>
</dbReference>
<feature type="domain" description="Glutaredoxin" evidence="2">
    <location>
        <begin position="142"/>
        <end position="204"/>
    </location>
</feature>
<dbReference type="GO" id="GO:0005801">
    <property type="term" value="C:cis-Golgi network"/>
    <property type="evidence" value="ECO:0007669"/>
    <property type="project" value="UniProtKB-ARBA"/>
</dbReference>
<dbReference type="SUPFAM" id="SSF52833">
    <property type="entry name" value="Thioredoxin-like"/>
    <property type="match status" value="1"/>
</dbReference>
<dbReference type="NCBIfam" id="TIGR02180">
    <property type="entry name" value="GRX_euk"/>
    <property type="match status" value="1"/>
</dbReference>
<sequence>MKPPAARPWTGSPYRRRRTLWTLLLLTAAFVCYYTQYGPPSLLSSASFKDLGFSPDSSRAGRVGQAKAQAKADVHELDALLHFVIAHPERKFDEDGGSIRVKGLGSVQVDPAKPVDLQVYEPDGDDEWDDHLKKLKEQYPLVVFSKTFCPYSQRAKDLLTSYDITPAPKVIELNVRSDGPQVQAILARLTGRNTVPNIILKGSSIGGSDDIAKLHDEHRLKRLLEEAGLTVKGPSETPPEKES</sequence>
<dbReference type="GO" id="GO:0034599">
    <property type="term" value="P:cellular response to oxidative stress"/>
    <property type="evidence" value="ECO:0007669"/>
    <property type="project" value="TreeGrafter"/>
</dbReference>
<dbReference type="GO" id="GO:0004362">
    <property type="term" value="F:glutathione-disulfide reductase (NADPH) activity"/>
    <property type="evidence" value="ECO:0007669"/>
    <property type="project" value="UniProtKB-ARBA"/>
</dbReference>
<comment type="caution">
    <text evidence="3">The sequence shown here is derived from an EMBL/GenBank/DDBJ whole genome shotgun (WGS) entry which is preliminary data.</text>
</comment>
<dbReference type="Gene3D" id="3.40.30.10">
    <property type="entry name" value="Glutaredoxin"/>
    <property type="match status" value="1"/>
</dbReference>
<dbReference type="InterPro" id="IPR002109">
    <property type="entry name" value="Glutaredoxin"/>
</dbReference>
<dbReference type="PANTHER" id="PTHR45694:SF5">
    <property type="entry name" value="GLUTAREDOXIN 2"/>
    <property type="match status" value="1"/>
</dbReference>
<dbReference type="EMBL" id="AYKW01000002">
    <property type="protein sequence ID" value="PIL35980.1"/>
    <property type="molecule type" value="Genomic_DNA"/>
</dbReference>
<keyword evidence="4" id="KW-1185">Reference proteome</keyword>
<dbReference type="AlphaFoldDB" id="A0A2G8SQE6"/>
<evidence type="ECO:0000313" key="4">
    <source>
        <dbReference type="Proteomes" id="UP000230002"/>
    </source>
</evidence>
<comment type="similarity">
    <text evidence="1">Belongs to the glutaredoxin family. Monothiol subfamily.</text>
</comment>
<name>A0A2G8SQE6_9APHY</name>
<dbReference type="STRING" id="1077348.A0A2G8SQE6"/>
<dbReference type="GO" id="GO:0005796">
    <property type="term" value="C:Golgi lumen"/>
    <property type="evidence" value="ECO:0007669"/>
    <property type="project" value="TreeGrafter"/>
</dbReference>
<organism evidence="3 4">
    <name type="scientific">Ganoderma sinense ZZ0214-1</name>
    <dbReference type="NCBI Taxonomy" id="1077348"/>
    <lineage>
        <taxon>Eukaryota</taxon>
        <taxon>Fungi</taxon>
        <taxon>Dikarya</taxon>
        <taxon>Basidiomycota</taxon>
        <taxon>Agaricomycotina</taxon>
        <taxon>Agaricomycetes</taxon>
        <taxon>Polyporales</taxon>
        <taxon>Polyporaceae</taxon>
        <taxon>Ganoderma</taxon>
    </lineage>
</organism>
<reference evidence="3 4" key="1">
    <citation type="journal article" date="2015" name="Sci. Rep.">
        <title>Chromosome-level genome map provides insights into diverse defense mechanisms in the medicinal fungus Ganoderma sinense.</title>
        <authorList>
            <person name="Zhu Y."/>
            <person name="Xu J."/>
            <person name="Sun C."/>
            <person name="Zhou S."/>
            <person name="Xu H."/>
            <person name="Nelson D.R."/>
            <person name="Qian J."/>
            <person name="Song J."/>
            <person name="Luo H."/>
            <person name="Xiang L."/>
            <person name="Li Y."/>
            <person name="Xu Z."/>
            <person name="Ji A."/>
            <person name="Wang L."/>
            <person name="Lu S."/>
            <person name="Hayward A."/>
            <person name="Sun W."/>
            <person name="Li X."/>
            <person name="Schwartz D.C."/>
            <person name="Wang Y."/>
            <person name="Chen S."/>
        </authorList>
    </citation>
    <scope>NUCLEOTIDE SEQUENCE [LARGE SCALE GENOMIC DNA]</scope>
    <source>
        <strain evidence="3 4">ZZ0214-1</strain>
    </source>
</reference>
<dbReference type="InterPro" id="IPR036249">
    <property type="entry name" value="Thioredoxin-like_sf"/>
</dbReference>
<dbReference type="PRINTS" id="PR00160">
    <property type="entry name" value="GLUTAREDOXIN"/>
</dbReference>
<evidence type="ECO:0000259" key="2">
    <source>
        <dbReference type="Pfam" id="PF00462"/>
    </source>
</evidence>
<dbReference type="InterPro" id="IPR011899">
    <property type="entry name" value="Glutaredoxin_euk/vir"/>
</dbReference>
<dbReference type="OrthoDB" id="423313at2759"/>